<evidence type="ECO:0000259" key="1">
    <source>
        <dbReference type="PROSITE" id="PS50144"/>
    </source>
</evidence>
<dbReference type="PANTHER" id="PTHR46162:SF40">
    <property type="entry name" value="TRAF-LIKE FAMILY PROTEIN"/>
    <property type="match status" value="1"/>
</dbReference>
<dbReference type="InterPro" id="IPR002083">
    <property type="entry name" value="MATH/TRAF_dom"/>
</dbReference>
<dbReference type="CDD" id="cd00121">
    <property type="entry name" value="MATH"/>
    <property type="match status" value="1"/>
</dbReference>
<protein>
    <recommendedName>
        <fullName evidence="1">MATH domain-containing protein</fullName>
    </recommendedName>
</protein>
<dbReference type="EMBL" id="JAVXUP010000780">
    <property type="protein sequence ID" value="KAK3021046.1"/>
    <property type="molecule type" value="Genomic_DNA"/>
</dbReference>
<dbReference type="Pfam" id="PF22486">
    <property type="entry name" value="MATH_2"/>
    <property type="match status" value="1"/>
</dbReference>
<dbReference type="Proteomes" id="UP001188597">
    <property type="component" value="Unassembled WGS sequence"/>
</dbReference>
<keyword evidence="3" id="KW-1185">Reference proteome</keyword>
<feature type="domain" description="MATH" evidence="1">
    <location>
        <begin position="8"/>
        <end position="144"/>
    </location>
</feature>
<sequence length="264" mass="30382">MALASLKLEVCTYVIRNIHVILCFCFGQVQLFIDLTKNKLCRRLHLYPDGDKIHDADGYVSLYLVLAEAKSLPMGWEIDVNFRLFVHDQIRDRYYTIQDVNGKVRRFTEMKTEHGFAKLISLATFRDNASGCLVCDTCLFGAEVFVIQNTKRAMTCISMEGSEYRSSPVSWKVHNFSKLNHRKYIRELSVKGKKWCVTLSVSVSLSWFDSPPIPKTGPLKFANSCRPMISLTSSRFAAARDNGMWKLFNSTPLAFLHFQWLWKV</sequence>
<organism evidence="2 3">
    <name type="scientific">Escallonia herrerae</name>
    <dbReference type="NCBI Taxonomy" id="1293975"/>
    <lineage>
        <taxon>Eukaryota</taxon>
        <taxon>Viridiplantae</taxon>
        <taxon>Streptophyta</taxon>
        <taxon>Embryophyta</taxon>
        <taxon>Tracheophyta</taxon>
        <taxon>Spermatophyta</taxon>
        <taxon>Magnoliopsida</taxon>
        <taxon>eudicotyledons</taxon>
        <taxon>Gunneridae</taxon>
        <taxon>Pentapetalae</taxon>
        <taxon>asterids</taxon>
        <taxon>campanulids</taxon>
        <taxon>Escalloniales</taxon>
        <taxon>Escalloniaceae</taxon>
        <taxon>Escallonia</taxon>
    </lineage>
</organism>
<dbReference type="PROSITE" id="PS50144">
    <property type="entry name" value="MATH"/>
    <property type="match status" value="1"/>
</dbReference>
<name>A0AA89B3X9_9ASTE</name>
<dbReference type="InterPro" id="IPR008974">
    <property type="entry name" value="TRAF-like"/>
</dbReference>
<dbReference type="Gene3D" id="2.60.210.10">
    <property type="entry name" value="Apoptosis, Tumor Necrosis Factor Receptor Associated Protein 2, Chain A"/>
    <property type="match status" value="1"/>
</dbReference>
<reference evidence="2" key="1">
    <citation type="submission" date="2022-12" db="EMBL/GenBank/DDBJ databases">
        <title>Draft genome assemblies for two species of Escallonia (Escalloniales).</title>
        <authorList>
            <person name="Chanderbali A."/>
            <person name="Dervinis C."/>
            <person name="Anghel I."/>
            <person name="Soltis D."/>
            <person name="Soltis P."/>
            <person name="Zapata F."/>
        </authorList>
    </citation>
    <scope>NUCLEOTIDE SEQUENCE</scope>
    <source>
        <strain evidence="2">UCBG64.0493</strain>
        <tissue evidence="2">Leaf</tissue>
    </source>
</reference>
<comment type="caution">
    <text evidence="2">The sequence shown here is derived from an EMBL/GenBank/DDBJ whole genome shotgun (WGS) entry which is preliminary data.</text>
</comment>
<proteinExistence type="predicted"/>
<dbReference type="SUPFAM" id="SSF49599">
    <property type="entry name" value="TRAF domain-like"/>
    <property type="match status" value="1"/>
</dbReference>
<evidence type="ECO:0000313" key="3">
    <source>
        <dbReference type="Proteomes" id="UP001188597"/>
    </source>
</evidence>
<gene>
    <name evidence="2" type="ORF">RJ639_047293</name>
</gene>
<dbReference type="AlphaFoldDB" id="A0AA89B3X9"/>
<evidence type="ECO:0000313" key="2">
    <source>
        <dbReference type="EMBL" id="KAK3021046.1"/>
    </source>
</evidence>
<accession>A0AA89B3X9</accession>
<dbReference type="PANTHER" id="PTHR46162">
    <property type="entry name" value="TRAF-LIKE FAMILY PROTEIN"/>
    <property type="match status" value="1"/>
</dbReference>